<evidence type="ECO:0008006" key="3">
    <source>
        <dbReference type="Google" id="ProtNLM"/>
    </source>
</evidence>
<dbReference type="AlphaFoldDB" id="A0A251XC56"/>
<accession>A0A251XC56</accession>
<dbReference type="SUPFAM" id="SSF53822">
    <property type="entry name" value="Periplasmic binding protein-like I"/>
    <property type="match status" value="1"/>
</dbReference>
<name>A0A251XC56_9GAMM</name>
<dbReference type="Proteomes" id="UP000194798">
    <property type="component" value="Unassembled WGS sequence"/>
</dbReference>
<evidence type="ECO:0000313" key="2">
    <source>
        <dbReference type="Proteomes" id="UP000194798"/>
    </source>
</evidence>
<dbReference type="InterPro" id="IPR028082">
    <property type="entry name" value="Peripla_BP_I"/>
</dbReference>
<evidence type="ECO:0000313" key="1">
    <source>
        <dbReference type="EMBL" id="OUD16209.1"/>
    </source>
</evidence>
<proteinExistence type="predicted"/>
<sequence length="80" mass="8818">MVLARDAVYLLADAITRANSSNPADIRKALAETKGFQGITGEITFDELGNPIKPVIIMRMFQGKASYYQSLLPPDFIITE</sequence>
<protein>
    <recommendedName>
        <fullName evidence="3">Leucine-binding protein domain-containing protein</fullName>
    </recommendedName>
</protein>
<organism evidence="1 2">
    <name type="scientific">Thioflexithrix psekupsensis</name>
    <dbReference type="NCBI Taxonomy" id="1570016"/>
    <lineage>
        <taxon>Bacteria</taxon>
        <taxon>Pseudomonadati</taxon>
        <taxon>Pseudomonadota</taxon>
        <taxon>Gammaproteobacteria</taxon>
        <taxon>Thiotrichales</taxon>
        <taxon>Thioflexithrix</taxon>
    </lineage>
</organism>
<dbReference type="Gene3D" id="3.40.50.2300">
    <property type="match status" value="1"/>
</dbReference>
<comment type="caution">
    <text evidence="1">The sequence shown here is derived from an EMBL/GenBank/DDBJ whole genome shotgun (WGS) entry which is preliminary data.</text>
</comment>
<gene>
    <name evidence="1" type="ORF">TPSD3_00330</name>
</gene>
<reference evidence="1 2" key="1">
    <citation type="submission" date="2016-12" db="EMBL/GenBank/DDBJ databases">
        <title>Thioflexothrix psekupsii D3 genome sequencing and assembly.</title>
        <authorList>
            <person name="Fomenkov A."/>
            <person name="Vincze T."/>
            <person name="Grabovich M."/>
            <person name="Anton B.P."/>
            <person name="Dubinina G."/>
            <person name="Orlova M."/>
            <person name="Belousova E."/>
            <person name="Roberts R.J."/>
        </authorList>
    </citation>
    <scope>NUCLEOTIDE SEQUENCE [LARGE SCALE GENOMIC DNA]</scope>
    <source>
        <strain evidence="1">D3</strain>
    </source>
</reference>
<keyword evidence="2" id="KW-1185">Reference proteome</keyword>
<dbReference type="EMBL" id="MSLT01000001">
    <property type="protein sequence ID" value="OUD16209.1"/>
    <property type="molecule type" value="Genomic_DNA"/>
</dbReference>